<evidence type="ECO:0000313" key="3">
    <source>
        <dbReference type="Proteomes" id="UP000536179"/>
    </source>
</evidence>
<comment type="caution">
    <text evidence="2">The sequence shown here is derived from an EMBL/GenBank/DDBJ whole genome shotgun (WGS) entry which is preliminary data.</text>
</comment>
<proteinExistence type="predicted"/>
<keyword evidence="1" id="KW-0732">Signal</keyword>
<gene>
    <name evidence="2" type="ORF">FHS27_001618</name>
</gene>
<dbReference type="Proteomes" id="UP000536179">
    <property type="component" value="Unassembled WGS sequence"/>
</dbReference>
<organism evidence="2 3">
    <name type="scientific">Aporhodopirellula rubra</name>
    <dbReference type="NCBI Taxonomy" id="980271"/>
    <lineage>
        <taxon>Bacteria</taxon>
        <taxon>Pseudomonadati</taxon>
        <taxon>Planctomycetota</taxon>
        <taxon>Planctomycetia</taxon>
        <taxon>Pirellulales</taxon>
        <taxon>Pirellulaceae</taxon>
        <taxon>Aporhodopirellula</taxon>
    </lineage>
</organism>
<accession>A0A7W5DWG4</accession>
<feature type="signal peptide" evidence="1">
    <location>
        <begin position="1"/>
        <end position="20"/>
    </location>
</feature>
<dbReference type="AlphaFoldDB" id="A0A7W5DWG4"/>
<evidence type="ECO:0008006" key="4">
    <source>
        <dbReference type="Google" id="ProtNLM"/>
    </source>
</evidence>
<evidence type="ECO:0000313" key="2">
    <source>
        <dbReference type="EMBL" id="MBB3205814.1"/>
    </source>
</evidence>
<protein>
    <recommendedName>
        <fullName evidence="4">Secreted protein</fullName>
    </recommendedName>
</protein>
<name>A0A7W5DWG4_9BACT</name>
<dbReference type="RefSeq" id="WP_184303742.1">
    <property type="nucleotide sequence ID" value="NZ_JACHXU010000004.1"/>
</dbReference>
<evidence type="ECO:0000256" key="1">
    <source>
        <dbReference type="SAM" id="SignalP"/>
    </source>
</evidence>
<keyword evidence="3" id="KW-1185">Reference proteome</keyword>
<sequence>MKFLVHSFLLLLAVCFVGCADEKPARTYDISDVEQLLIDHPELAEPPPAEYRVKD</sequence>
<feature type="chain" id="PRO_5030517488" description="Secreted protein" evidence="1">
    <location>
        <begin position="21"/>
        <end position="55"/>
    </location>
</feature>
<reference evidence="2 3" key="1">
    <citation type="submission" date="2020-08" db="EMBL/GenBank/DDBJ databases">
        <title>Genomic Encyclopedia of Type Strains, Phase III (KMG-III): the genomes of soil and plant-associated and newly described type strains.</title>
        <authorList>
            <person name="Whitman W."/>
        </authorList>
    </citation>
    <scope>NUCLEOTIDE SEQUENCE [LARGE SCALE GENOMIC DNA]</scope>
    <source>
        <strain evidence="2 3">CECT 8075</strain>
    </source>
</reference>
<dbReference type="EMBL" id="JACHXU010000004">
    <property type="protein sequence ID" value="MBB3205814.1"/>
    <property type="molecule type" value="Genomic_DNA"/>
</dbReference>